<dbReference type="PANTHER" id="PTHR43471:SF3">
    <property type="entry name" value="ABC TRANSPORTER PERMEASE PROTEIN NATB"/>
    <property type="match status" value="1"/>
</dbReference>
<sequence>MLKDSLIIFRKELKSLFKDRRTIFFLIILPLVLMPGLFVTIGLSISAQEKQATKTVYRVGFVNLPDKEFSNILSNILLYETFEVSDYDVVADSDRTVIVEFSDSDGKLTAKIYYNSVSSKSRYAMQAIRSALNSYEKVLLARNLNKYSLTLEDLNLVNTSSIDMAPEEAQGTDFLAAMLPYMILIYIFAGSMNIGLDATAGEKERGTLSSILVNQVSRTSIATGKVLYVMTAGLINSVSTFVGLVIAFGIVGNIAGDELSMNLSSLTFGKLLGLLIIILTVAGLASAVIVLLGSLARSVKEGGAYVMPFYIGAVILGVATMQMDSSRSIMISLIPILNSIFSMKDIITAQFSMLKFLLMILSNISVMAIVIYFVARLYNSEKILESSE</sequence>
<keyword evidence="4 5" id="KW-0472">Membrane</keyword>
<dbReference type="OrthoDB" id="5486437at2"/>
<feature type="transmembrane region" description="Helical" evidence="5">
    <location>
        <begin position="271"/>
        <end position="292"/>
    </location>
</feature>
<organism evidence="7 8">
    <name type="scientific">Kosmotoga pacifica</name>
    <dbReference type="NCBI Taxonomy" id="1330330"/>
    <lineage>
        <taxon>Bacteria</taxon>
        <taxon>Thermotogati</taxon>
        <taxon>Thermotogota</taxon>
        <taxon>Thermotogae</taxon>
        <taxon>Kosmotogales</taxon>
        <taxon>Kosmotogaceae</taxon>
        <taxon>Kosmotoga</taxon>
    </lineage>
</organism>
<accession>A0A0G2ZAF1</accession>
<feature type="transmembrane region" description="Helical" evidence="5">
    <location>
        <begin position="304"/>
        <end position="323"/>
    </location>
</feature>
<evidence type="ECO:0000256" key="1">
    <source>
        <dbReference type="ARBA" id="ARBA00004141"/>
    </source>
</evidence>
<dbReference type="Proteomes" id="UP000035159">
    <property type="component" value="Chromosome"/>
</dbReference>
<dbReference type="Pfam" id="PF12698">
    <property type="entry name" value="ABC2_membrane_3"/>
    <property type="match status" value="1"/>
</dbReference>
<evidence type="ECO:0000256" key="2">
    <source>
        <dbReference type="ARBA" id="ARBA00022692"/>
    </source>
</evidence>
<evidence type="ECO:0000313" key="8">
    <source>
        <dbReference type="Proteomes" id="UP000035159"/>
    </source>
</evidence>
<protein>
    <submittedName>
        <fullName evidence="7">Sodium ABC transporter permease</fullName>
    </submittedName>
</protein>
<dbReference type="PANTHER" id="PTHR43471">
    <property type="entry name" value="ABC TRANSPORTER PERMEASE"/>
    <property type="match status" value="1"/>
</dbReference>
<feature type="transmembrane region" description="Helical" evidence="5">
    <location>
        <begin position="226"/>
        <end position="251"/>
    </location>
</feature>
<keyword evidence="2 5" id="KW-0812">Transmembrane</keyword>
<dbReference type="AlphaFoldDB" id="A0A0G2ZAF1"/>
<feature type="transmembrane region" description="Helical" evidence="5">
    <location>
        <begin position="354"/>
        <end position="375"/>
    </location>
</feature>
<evidence type="ECO:0000313" key="7">
    <source>
        <dbReference type="EMBL" id="AKI97066.1"/>
    </source>
</evidence>
<dbReference type="InterPro" id="IPR013525">
    <property type="entry name" value="ABC2_TM"/>
</dbReference>
<feature type="transmembrane region" description="Helical" evidence="5">
    <location>
        <begin position="174"/>
        <end position="196"/>
    </location>
</feature>
<reference evidence="7 8" key="1">
    <citation type="submission" date="2015-04" db="EMBL/GenBank/DDBJ databases">
        <title>Complete Genome Sequence of Kosmotoga pacifica SLHLJ1.</title>
        <authorList>
            <person name="Jiang L.J."/>
            <person name="Shao Z.Z."/>
            <person name="Jebbar M."/>
        </authorList>
    </citation>
    <scope>NUCLEOTIDE SEQUENCE [LARGE SCALE GENOMIC DNA]</scope>
    <source>
        <strain evidence="7 8">SLHLJ1</strain>
    </source>
</reference>
<dbReference type="EMBL" id="CP011232">
    <property type="protein sequence ID" value="AKI97066.1"/>
    <property type="molecule type" value="Genomic_DNA"/>
</dbReference>
<dbReference type="PATRIC" id="fig|1330330.3.peg.732"/>
<dbReference type="RefSeq" id="WP_047754201.1">
    <property type="nucleotide sequence ID" value="NZ_CAJUHA010000013.1"/>
</dbReference>
<dbReference type="KEGG" id="kpf:IX53_03640"/>
<evidence type="ECO:0000256" key="4">
    <source>
        <dbReference type="ARBA" id="ARBA00023136"/>
    </source>
</evidence>
<gene>
    <name evidence="7" type="ORF">IX53_03640</name>
</gene>
<comment type="subcellular location">
    <subcellularLocation>
        <location evidence="1">Membrane</location>
        <topology evidence="1">Multi-pass membrane protein</topology>
    </subcellularLocation>
</comment>
<keyword evidence="3 5" id="KW-1133">Transmembrane helix</keyword>
<feature type="domain" description="ABC-2 type transporter transmembrane" evidence="6">
    <location>
        <begin position="20"/>
        <end position="371"/>
    </location>
</feature>
<proteinExistence type="predicted"/>
<dbReference type="GO" id="GO:0016020">
    <property type="term" value="C:membrane"/>
    <property type="evidence" value="ECO:0007669"/>
    <property type="project" value="UniProtKB-SubCell"/>
</dbReference>
<dbReference type="GO" id="GO:0140359">
    <property type="term" value="F:ABC-type transporter activity"/>
    <property type="evidence" value="ECO:0007669"/>
    <property type="project" value="InterPro"/>
</dbReference>
<evidence type="ECO:0000256" key="3">
    <source>
        <dbReference type="ARBA" id="ARBA00022989"/>
    </source>
</evidence>
<keyword evidence="8" id="KW-1185">Reference proteome</keyword>
<evidence type="ECO:0000259" key="6">
    <source>
        <dbReference type="Pfam" id="PF12698"/>
    </source>
</evidence>
<feature type="transmembrane region" description="Helical" evidence="5">
    <location>
        <begin position="21"/>
        <end position="45"/>
    </location>
</feature>
<name>A0A0G2ZAF1_9BACT</name>
<evidence type="ECO:0000256" key="5">
    <source>
        <dbReference type="SAM" id="Phobius"/>
    </source>
</evidence>